<sequence>MKNQFRKRLYSEVSPAIFDTKGRVKWVCGCGSFKYFRVSTKAVLCGCGKMMKEKSNESD</sequence>
<gene>
    <name evidence="1" type="ORF">S01H1_05550</name>
</gene>
<proteinExistence type="predicted"/>
<protein>
    <submittedName>
        <fullName evidence="1">Uncharacterized protein</fullName>
    </submittedName>
</protein>
<accession>X0RZZ6</accession>
<reference evidence="1" key="1">
    <citation type="journal article" date="2014" name="Front. Microbiol.">
        <title>High frequency of phylogenetically diverse reductive dehalogenase-homologous genes in deep subseafloor sedimentary metagenomes.</title>
        <authorList>
            <person name="Kawai M."/>
            <person name="Futagami T."/>
            <person name="Toyoda A."/>
            <person name="Takaki Y."/>
            <person name="Nishi S."/>
            <person name="Hori S."/>
            <person name="Arai W."/>
            <person name="Tsubouchi T."/>
            <person name="Morono Y."/>
            <person name="Uchiyama I."/>
            <person name="Ito T."/>
            <person name="Fujiyama A."/>
            <person name="Inagaki F."/>
            <person name="Takami H."/>
        </authorList>
    </citation>
    <scope>NUCLEOTIDE SEQUENCE</scope>
    <source>
        <strain evidence="1">Expedition CK06-06</strain>
    </source>
</reference>
<name>X0RZZ6_9ZZZZ</name>
<evidence type="ECO:0000313" key="1">
    <source>
        <dbReference type="EMBL" id="GAF74353.1"/>
    </source>
</evidence>
<comment type="caution">
    <text evidence="1">The sequence shown here is derived from an EMBL/GenBank/DDBJ whole genome shotgun (WGS) entry which is preliminary data.</text>
</comment>
<dbReference type="EMBL" id="BARS01002888">
    <property type="protein sequence ID" value="GAF74353.1"/>
    <property type="molecule type" value="Genomic_DNA"/>
</dbReference>
<organism evidence="1">
    <name type="scientific">marine sediment metagenome</name>
    <dbReference type="NCBI Taxonomy" id="412755"/>
    <lineage>
        <taxon>unclassified sequences</taxon>
        <taxon>metagenomes</taxon>
        <taxon>ecological metagenomes</taxon>
    </lineage>
</organism>
<dbReference type="AlphaFoldDB" id="X0RZZ6"/>